<evidence type="ECO:0000313" key="1">
    <source>
        <dbReference type="EMBL" id="CAG8468421.1"/>
    </source>
</evidence>
<organism evidence="1 2">
    <name type="scientific">Dentiscutata heterogama</name>
    <dbReference type="NCBI Taxonomy" id="1316150"/>
    <lineage>
        <taxon>Eukaryota</taxon>
        <taxon>Fungi</taxon>
        <taxon>Fungi incertae sedis</taxon>
        <taxon>Mucoromycota</taxon>
        <taxon>Glomeromycotina</taxon>
        <taxon>Glomeromycetes</taxon>
        <taxon>Diversisporales</taxon>
        <taxon>Gigasporaceae</taxon>
        <taxon>Dentiscutata</taxon>
    </lineage>
</organism>
<keyword evidence="2" id="KW-1185">Reference proteome</keyword>
<proteinExistence type="predicted"/>
<dbReference type="Proteomes" id="UP000789702">
    <property type="component" value="Unassembled WGS sequence"/>
</dbReference>
<accession>A0ACA9KF88</accession>
<dbReference type="EMBL" id="CAJVPU010001006">
    <property type="protein sequence ID" value="CAG8468421.1"/>
    <property type="molecule type" value="Genomic_DNA"/>
</dbReference>
<reference evidence="1" key="1">
    <citation type="submission" date="2021-06" db="EMBL/GenBank/DDBJ databases">
        <authorList>
            <person name="Kallberg Y."/>
            <person name="Tangrot J."/>
            <person name="Rosling A."/>
        </authorList>
    </citation>
    <scope>NUCLEOTIDE SEQUENCE</scope>
    <source>
        <strain evidence="1">IL203A</strain>
    </source>
</reference>
<comment type="caution">
    <text evidence="1">The sequence shown here is derived from an EMBL/GenBank/DDBJ whole genome shotgun (WGS) entry which is preliminary data.</text>
</comment>
<protein>
    <submittedName>
        <fullName evidence="1">3819_t:CDS:1</fullName>
    </submittedName>
</protein>
<evidence type="ECO:0000313" key="2">
    <source>
        <dbReference type="Proteomes" id="UP000789702"/>
    </source>
</evidence>
<name>A0ACA9KF88_9GLOM</name>
<sequence>MKGQIIHYSGENYLTDIPTRVDLVTENNKELTAIIEDTLSKHQDIPFMAINVEESTEFTNSQVWNSSLFLYSHTRR</sequence>
<gene>
    <name evidence="1" type="ORF">DHETER_LOCUS1599</name>
</gene>